<dbReference type="CDD" id="cd04084">
    <property type="entry name" value="CBM6_xylanase-like"/>
    <property type="match status" value="1"/>
</dbReference>
<dbReference type="GeneID" id="25782796"/>
<keyword evidence="4" id="KW-0119">Carbohydrate metabolism</keyword>
<dbReference type="InterPro" id="IPR006584">
    <property type="entry name" value="Cellulose-bd_IV"/>
</dbReference>
<evidence type="ECO:0000256" key="1">
    <source>
        <dbReference type="ARBA" id="ARBA00009865"/>
    </source>
</evidence>
<keyword evidence="5 7" id="KW-0326">Glycosidase</keyword>
<dbReference type="GO" id="GO:0004553">
    <property type="term" value="F:hydrolase activity, hydrolyzing O-glycosyl compounds"/>
    <property type="evidence" value="ECO:0007669"/>
    <property type="project" value="InterPro"/>
</dbReference>
<evidence type="ECO:0000256" key="5">
    <source>
        <dbReference type="ARBA" id="ARBA00023295"/>
    </source>
</evidence>
<dbReference type="OrthoDB" id="5211809at2759"/>
<reference evidence="9 10" key="1">
    <citation type="journal article" date="2011" name="Genome Biol.">
        <title>Comparative genome sequence analysis underscores mycoparasitism as the ancestral life style of Trichoderma.</title>
        <authorList>
            <person name="Kubicek C.P."/>
            <person name="Herrera-Estrella A."/>
            <person name="Seidl-Seiboth V."/>
            <person name="Martinez D.A."/>
            <person name="Druzhinina I.S."/>
            <person name="Thon M."/>
            <person name="Zeilinger S."/>
            <person name="Casas-Flores S."/>
            <person name="Horwitz B.A."/>
            <person name="Mukherjee P.K."/>
            <person name="Mukherjee M."/>
            <person name="Kredics L."/>
            <person name="Alcaraz L.D."/>
            <person name="Aerts A."/>
            <person name="Antal Z."/>
            <person name="Atanasova L."/>
            <person name="Cervantes-Badillo M.G."/>
            <person name="Challacombe J."/>
            <person name="Chertkov O."/>
            <person name="McCluskey K."/>
            <person name="Coulpier F."/>
            <person name="Deshpande N."/>
            <person name="von Doehren H."/>
            <person name="Ebbole D.J."/>
            <person name="Esquivel-Naranjo E.U."/>
            <person name="Fekete E."/>
            <person name="Flipphi M."/>
            <person name="Glaser F."/>
            <person name="Gomez-Rodriguez E.Y."/>
            <person name="Gruber S."/>
            <person name="Han C."/>
            <person name="Henrissat B."/>
            <person name="Hermosa R."/>
            <person name="Hernandez-Onate M."/>
            <person name="Karaffa L."/>
            <person name="Kosti I."/>
            <person name="Le Crom S."/>
            <person name="Lindquist E."/>
            <person name="Lucas S."/>
            <person name="Luebeck M."/>
            <person name="Luebeck P.S."/>
            <person name="Margeot A."/>
            <person name="Metz B."/>
            <person name="Misra M."/>
            <person name="Nevalainen H."/>
            <person name="Omann M."/>
            <person name="Packer N."/>
            <person name="Perrone G."/>
            <person name="Uresti-Rivera E.E."/>
            <person name="Salamov A."/>
            <person name="Schmoll M."/>
            <person name="Seiboth B."/>
            <person name="Shapiro H."/>
            <person name="Sukno S."/>
            <person name="Tamayo-Ramos J.A."/>
            <person name="Tisch D."/>
            <person name="Wiest A."/>
            <person name="Wilkinson H.H."/>
            <person name="Zhang M."/>
            <person name="Coutinho P.M."/>
            <person name="Kenerley C.M."/>
            <person name="Monte E."/>
            <person name="Baker S.E."/>
            <person name="Grigoriev I.V."/>
        </authorList>
    </citation>
    <scope>NUCLEOTIDE SEQUENCE [LARGE SCALE GENOMIC DNA]</scope>
    <source>
        <strain evidence="10">ATCC 20476 / IMI 206040</strain>
    </source>
</reference>
<sequence>MTNWRLFSTSDMANWLDHGTVMSLKSFTWASVNAWAGQGVGRNNKFYYYAPMVHCATGAMAIGVGVSDTITGPYVDALGHPLLENNEIDPTVHIDDDGNPDLWYAQLNQDMFSYIGSPAKIQLTVAGFGARSGSENLTTSFEEGPWVYKRNSLYYNVFAADCCSEDIRYSRSPGALGPWIYRGIGNSYFLYHNGALPRGGGYDRSVAVGRFVYNADGSIPQMNTTTAGAPRIDALNPYQRQEAELTAWSTGVSTEVCSEGGLDVCSINNSDYIKVERVNFTTGAKSFSARVASATTGGKVELHLDSLNGALVGTCAVRNTGGW</sequence>
<dbReference type="PROSITE" id="PS51175">
    <property type="entry name" value="CBM6"/>
    <property type="match status" value="1"/>
</dbReference>
<dbReference type="InterPro" id="IPR052176">
    <property type="entry name" value="Glycosyl_Hydrlase_43_Enz"/>
</dbReference>
<proteinExistence type="inferred from homology"/>
<dbReference type="InterPro" id="IPR005084">
    <property type="entry name" value="CBM6"/>
</dbReference>
<dbReference type="HOGENOM" id="CLU_009397_11_2_1"/>
<gene>
    <name evidence="9" type="ORF">TRIATDRAFT_309935</name>
</gene>
<dbReference type="GO" id="GO:0005975">
    <property type="term" value="P:carbohydrate metabolic process"/>
    <property type="evidence" value="ECO:0007669"/>
    <property type="project" value="InterPro"/>
</dbReference>
<dbReference type="EMBL" id="ABDG02000025">
    <property type="protein sequence ID" value="EHK44578.1"/>
    <property type="molecule type" value="Genomic_DNA"/>
</dbReference>
<dbReference type="eggNOG" id="ENOG502SHWK">
    <property type="taxonomic scope" value="Eukaryota"/>
</dbReference>
<evidence type="ECO:0000256" key="2">
    <source>
        <dbReference type="ARBA" id="ARBA00022729"/>
    </source>
</evidence>
<keyword evidence="2" id="KW-0732">Signal</keyword>
<dbReference type="KEGG" id="tatv:25782796"/>
<dbReference type="Pfam" id="PF03422">
    <property type="entry name" value="CBM_6"/>
    <property type="match status" value="1"/>
</dbReference>
<organism evidence="9 10">
    <name type="scientific">Hypocrea atroviridis (strain ATCC 20476 / IMI 206040)</name>
    <name type="common">Trichoderma atroviride</name>
    <dbReference type="NCBI Taxonomy" id="452589"/>
    <lineage>
        <taxon>Eukaryota</taxon>
        <taxon>Fungi</taxon>
        <taxon>Dikarya</taxon>
        <taxon>Ascomycota</taxon>
        <taxon>Pezizomycotina</taxon>
        <taxon>Sordariomycetes</taxon>
        <taxon>Hypocreomycetidae</taxon>
        <taxon>Hypocreales</taxon>
        <taxon>Hypocreaceae</taxon>
        <taxon>Trichoderma</taxon>
    </lineage>
</organism>
<evidence type="ECO:0000259" key="8">
    <source>
        <dbReference type="PROSITE" id="PS51175"/>
    </source>
</evidence>
<feature type="site" description="Important for catalytic activity, responsible for pKa modulation of the active site Glu and correct orientation of both the proton donor and substrate" evidence="6">
    <location>
        <position position="89"/>
    </location>
</feature>
<evidence type="ECO:0000256" key="6">
    <source>
        <dbReference type="PIRSR" id="PIRSR606710-2"/>
    </source>
</evidence>
<dbReference type="Gene3D" id="2.115.10.20">
    <property type="entry name" value="Glycosyl hydrolase domain, family 43"/>
    <property type="match status" value="1"/>
</dbReference>
<dbReference type="PANTHER" id="PTHR43772">
    <property type="entry name" value="ENDO-1,4-BETA-XYLANASE"/>
    <property type="match status" value="1"/>
</dbReference>
<dbReference type="InterPro" id="IPR006710">
    <property type="entry name" value="Glyco_hydro_43"/>
</dbReference>
<dbReference type="STRING" id="452589.G9NZ27"/>
<accession>G9NZ27</accession>
<feature type="domain" description="CBM6" evidence="8">
    <location>
        <begin position="239"/>
        <end position="323"/>
    </location>
</feature>
<dbReference type="PANTHER" id="PTHR43772:SF2">
    <property type="entry name" value="PUTATIVE (AFU_ORTHOLOGUE AFUA_2G04480)-RELATED"/>
    <property type="match status" value="1"/>
</dbReference>
<dbReference type="InterPro" id="IPR023296">
    <property type="entry name" value="Glyco_hydro_beta-prop_sf"/>
</dbReference>
<dbReference type="SUPFAM" id="SSF75005">
    <property type="entry name" value="Arabinanase/levansucrase/invertase"/>
    <property type="match status" value="1"/>
</dbReference>
<evidence type="ECO:0000313" key="9">
    <source>
        <dbReference type="EMBL" id="EHK44578.1"/>
    </source>
</evidence>
<evidence type="ECO:0000313" key="10">
    <source>
        <dbReference type="Proteomes" id="UP000005426"/>
    </source>
</evidence>
<dbReference type="OMA" id="YEMHEWL"/>
<dbReference type="GO" id="GO:0030246">
    <property type="term" value="F:carbohydrate binding"/>
    <property type="evidence" value="ECO:0007669"/>
    <property type="project" value="InterPro"/>
</dbReference>
<dbReference type="InterPro" id="IPR008979">
    <property type="entry name" value="Galactose-bd-like_sf"/>
</dbReference>
<dbReference type="SUPFAM" id="SSF49785">
    <property type="entry name" value="Galactose-binding domain-like"/>
    <property type="match status" value="1"/>
</dbReference>
<keyword evidence="3 7" id="KW-0378">Hydrolase</keyword>
<protein>
    <recommendedName>
        <fullName evidence="8">CBM6 domain-containing protein</fullName>
    </recommendedName>
</protein>
<evidence type="ECO:0000256" key="7">
    <source>
        <dbReference type="RuleBase" id="RU361187"/>
    </source>
</evidence>
<dbReference type="AlphaFoldDB" id="G9NZ27"/>
<evidence type="ECO:0000256" key="3">
    <source>
        <dbReference type="ARBA" id="ARBA00022801"/>
    </source>
</evidence>
<dbReference type="SMART" id="SM00606">
    <property type="entry name" value="CBD_IV"/>
    <property type="match status" value="1"/>
</dbReference>
<dbReference type="Gene3D" id="2.60.120.260">
    <property type="entry name" value="Galactose-binding domain-like"/>
    <property type="match status" value="1"/>
</dbReference>
<comment type="similarity">
    <text evidence="1 7">Belongs to the glycosyl hydrolase 43 family.</text>
</comment>
<evidence type="ECO:0000256" key="4">
    <source>
        <dbReference type="ARBA" id="ARBA00023277"/>
    </source>
</evidence>
<name>G9NZ27_HYPAI</name>
<keyword evidence="10" id="KW-1185">Reference proteome</keyword>
<comment type="caution">
    <text evidence="9">The sequence shown here is derived from an EMBL/GenBank/DDBJ whole genome shotgun (WGS) entry which is preliminary data.</text>
</comment>
<dbReference type="Pfam" id="PF04616">
    <property type="entry name" value="Glyco_hydro_43"/>
    <property type="match status" value="1"/>
</dbReference>
<dbReference type="Proteomes" id="UP000005426">
    <property type="component" value="Unassembled WGS sequence"/>
</dbReference>